<protein>
    <submittedName>
        <fullName evidence="1">Uncharacterized protein</fullName>
    </submittedName>
</protein>
<gene>
    <name evidence="1" type="ORF">L6452_02245</name>
</gene>
<accession>A0ACB9FJS7</accession>
<reference evidence="1 2" key="2">
    <citation type="journal article" date="2022" name="Mol. Ecol. Resour.">
        <title>The genomes of chicory, endive, great burdock and yacon provide insights into Asteraceae paleo-polyploidization history and plant inulin production.</title>
        <authorList>
            <person name="Fan W."/>
            <person name="Wang S."/>
            <person name="Wang H."/>
            <person name="Wang A."/>
            <person name="Jiang F."/>
            <person name="Liu H."/>
            <person name="Zhao H."/>
            <person name="Xu D."/>
            <person name="Zhang Y."/>
        </authorList>
    </citation>
    <scope>NUCLEOTIDE SEQUENCE [LARGE SCALE GENOMIC DNA]</scope>
    <source>
        <strain evidence="2">cv. Niubang</strain>
    </source>
</reference>
<keyword evidence="2" id="KW-1185">Reference proteome</keyword>
<organism evidence="1 2">
    <name type="scientific">Arctium lappa</name>
    <name type="common">Greater burdock</name>
    <name type="synonym">Lappa major</name>
    <dbReference type="NCBI Taxonomy" id="4217"/>
    <lineage>
        <taxon>Eukaryota</taxon>
        <taxon>Viridiplantae</taxon>
        <taxon>Streptophyta</taxon>
        <taxon>Embryophyta</taxon>
        <taxon>Tracheophyta</taxon>
        <taxon>Spermatophyta</taxon>
        <taxon>Magnoliopsida</taxon>
        <taxon>eudicotyledons</taxon>
        <taxon>Gunneridae</taxon>
        <taxon>Pentapetalae</taxon>
        <taxon>asterids</taxon>
        <taxon>campanulids</taxon>
        <taxon>Asterales</taxon>
        <taxon>Asteraceae</taxon>
        <taxon>Carduoideae</taxon>
        <taxon>Cardueae</taxon>
        <taxon>Arctiinae</taxon>
        <taxon>Arctium</taxon>
    </lineage>
</organism>
<name>A0ACB9FJS7_ARCLA</name>
<comment type="caution">
    <text evidence="1">The sequence shown here is derived from an EMBL/GenBank/DDBJ whole genome shotgun (WGS) entry which is preliminary data.</text>
</comment>
<evidence type="ECO:0000313" key="2">
    <source>
        <dbReference type="Proteomes" id="UP001055879"/>
    </source>
</evidence>
<proteinExistence type="predicted"/>
<evidence type="ECO:0000313" key="1">
    <source>
        <dbReference type="EMBL" id="KAI3771091.1"/>
    </source>
</evidence>
<dbReference type="Proteomes" id="UP001055879">
    <property type="component" value="Linkage Group LG01"/>
</dbReference>
<sequence length="411" mass="46615">MDIKWQMAMLTMRVKRLIKRTGRNNFAQKREDGVGFDKSKVECYKCHKLGHFARECRSGMPQQYTSNHQPSQSTSFNNMNSSQALVSQEGMGFVWSDQAEEAVQNQALMAKVSESTSTDIPTEWEKNQLEFKLKKSEEECEKIRSDFEKAKLDIEKFSNASKAMDSLIKSQVHDNLKRGLVYNSTPPPYNNNYIPPTSDLLERQEKIDLPAGATDVDPLDSVVIEEETEEETTKAKHCYFNPINQRITFQRNIQNPVGYRKQIRNHMAENVRRAPITSHAQNKFANSKKNTSNKPRSILKKKKENNFVQVWVPKVKNSVSTVTSNSITDRSSVAASNTTANPISTANDVNTANKVSTANQVSTASSDRPILLTKYSSNETPQFDNLIKSEYEYVDENGKPKTTLAWVPIKN</sequence>
<dbReference type="EMBL" id="CM042047">
    <property type="protein sequence ID" value="KAI3771091.1"/>
    <property type="molecule type" value="Genomic_DNA"/>
</dbReference>
<reference evidence="2" key="1">
    <citation type="journal article" date="2022" name="Mol. Ecol. Resour.">
        <title>The genomes of chicory, endive, great burdock and yacon provide insights into Asteraceae palaeo-polyploidization history and plant inulin production.</title>
        <authorList>
            <person name="Fan W."/>
            <person name="Wang S."/>
            <person name="Wang H."/>
            <person name="Wang A."/>
            <person name="Jiang F."/>
            <person name="Liu H."/>
            <person name="Zhao H."/>
            <person name="Xu D."/>
            <person name="Zhang Y."/>
        </authorList>
    </citation>
    <scope>NUCLEOTIDE SEQUENCE [LARGE SCALE GENOMIC DNA]</scope>
    <source>
        <strain evidence="2">cv. Niubang</strain>
    </source>
</reference>